<proteinExistence type="predicted"/>
<dbReference type="GeneID" id="65129179"/>
<reference evidence="1 2" key="1">
    <citation type="submission" date="2020-07" db="EMBL/GenBank/DDBJ databases">
        <title>Taxonomic proposal: Crassvirales, a new order of highly abundant and diverse bacterial viruses.</title>
        <authorList>
            <person name="Shkoporov A.N."/>
            <person name="Stockdale S.R."/>
            <person name="Guerin E."/>
            <person name="Ross R.P."/>
            <person name="Hill C."/>
        </authorList>
    </citation>
    <scope>NUCLEOTIDE SEQUENCE [LARGE SCALE GENOMIC DNA]</scope>
</reference>
<name>A0A7M1RYQ7_9CAUD</name>
<dbReference type="KEGG" id="vg:65129179"/>
<keyword evidence="2" id="KW-1185">Reference proteome</keyword>
<organism evidence="1 2">
    <name type="scientific">uncultured phage cr10_1</name>
    <dbReference type="NCBI Taxonomy" id="2772066"/>
    <lineage>
        <taxon>Viruses</taxon>
        <taxon>Duplodnaviria</taxon>
        <taxon>Heunggongvirae</taxon>
        <taxon>Uroviricota</taxon>
        <taxon>Caudoviricetes</taxon>
        <taxon>Crassvirales</taxon>
        <taxon>Suoliviridae</taxon>
        <taxon>Boorivirinae</taxon>
        <taxon>Canhaevirus</taxon>
        <taxon>Canhaevirus hiberniae</taxon>
    </lineage>
</organism>
<dbReference type="EMBL" id="MT774382">
    <property type="protein sequence ID" value="QOR58699.1"/>
    <property type="molecule type" value="Genomic_DNA"/>
</dbReference>
<evidence type="ECO:0000313" key="2">
    <source>
        <dbReference type="Proteomes" id="UP000593744"/>
    </source>
</evidence>
<accession>A0A7M1RYQ7</accession>
<protein>
    <submittedName>
        <fullName evidence="1">Uncharacterized protein</fullName>
    </submittedName>
</protein>
<dbReference type="RefSeq" id="YP_010110857.1">
    <property type="nucleotide sequence ID" value="NC_055875.1"/>
</dbReference>
<dbReference type="Proteomes" id="UP000593744">
    <property type="component" value="Segment"/>
</dbReference>
<evidence type="ECO:0000313" key="1">
    <source>
        <dbReference type="EMBL" id="QOR58699.1"/>
    </source>
</evidence>
<sequence>MIQQMINNLLGKYSEFIKFQQDGTVKVFIPEDLNNPSKEGATEVVLTQKEAMNFMGLVTQPKQYAIGDRVVQESDPEFDINKWIKLALVIIKK</sequence>